<evidence type="ECO:0000256" key="4">
    <source>
        <dbReference type="ARBA" id="ARBA00022917"/>
    </source>
</evidence>
<dbReference type="CDD" id="cd04171">
    <property type="entry name" value="SelB"/>
    <property type="match status" value="1"/>
</dbReference>
<dbReference type="AlphaFoldDB" id="A0A1I4TLS4"/>
<dbReference type="GO" id="GO:0005737">
    <property type="term" value="C:cytoplasm"/>
    <property type="evidence" value="ECO:0007669"/>
    <property type="project" value="UniProtKB-SubCell"/>
</dbReference>
<dbReference type="CDD" id="cd15491">
    <property type="entry name" value="selB_III"/>
    <property type="match status" value="1"/>
</dbReference>
<dbReference type="GO" id="GO:0003924">
    <property type="term" value="F:GTPase activity"/>
    <property type="evidence" value="ECO:0007669"/>
    <property type="project" value="InterPro"/>
</dbReference>
<evidence type="ECO:0000313" key="8">
    <source>
        <dbReference type="Proteomes" id="UP000243629"/>
    </source>
</evidence>
<organism evidence="7 8">
    <name type="scientific">Halopseudomonas yangmingensis</name>
    <dbReference type="NCBI Taxonomy" id="1720063"/>
    <lineage>
        <taxon>Bacteria</taxon>
        <taxon>Pseudomonadati</taxon>
        <taxon>Pseudomonadota</taxon>
        <taxon>Gammaproteobacteria</taxon>
        <taxon>Pseudomonadales</taxon>
        <taxon>Pseudomonadaceae</taxon>
        <taxon>Halopseudomonas</taxon>
    </lineage>
</organism>
<protein>
    <submittedName>
        <fullName evidence="7">Selenocysteine-specific elongation factor</fullName>
    </submittedName>
</protein>
<dbReference type="PANTHER" id="PTHR43721">
    <property type="entry name" value="ELONGATION FACTOR TU-RELATED"/>
    <property type="match status" value="1"/>
</dbReference>
<dbReference type="InterPro" id="IPR027417">
    <property type="entry name" value="P-loop_NTPase"/>
</dbReference>
<gene>
    <name evidence="7" type="ORF">SAMN05216217_11510</name>
</gene>
<dbReference type="SUPFAM" id="SSF52540">
    <property type="entry name" value="P-loop containing nucleoside triphosphate hydrolases"/>
    <property type="match status" value="1"/>
</dbReference>
<dbReference type="InterPro" id="IPR000795">
    <property type="entry name" value="T_Tr_GTP-bd_dom"/>
</dbReference>
<reference evidence="8" key="1">
    <citation type="submission" date="2016-10" db="EMBL/GenBank/DDBJ databases">
        <authorList>
            <person name="Varghese N."/>
            <person name="Submissions S."/>
        </authorList>
    </citation>
    <scope>NUCLEOTIDE SEQUENCE [LARGE SCALE GENOMIC DNA]</scope>
    <source>
        <strain evidence="8">DSM 24213</strain>
    </source>
</reference>
<dbReference type="SUPFAM" id="SSF50465">
    <property type="entry name" value="EF-Tu/eEF-1alpha/eIF2-gamma C-terminal domain"/>
    <property type="match status" value="1"/>
</dbReference>
<dbReference type="GO" id="GO:0003723">
    <property type="term" value="F:RNA binding"/>
    <property type="evidence" value="ECO:0007669"/>
    <property type="project" value="InterPro"/>
</dbReference>
<dbReference type="NCBIfam" id="TIGR00475">
    <property type="entry name" value="selB"/>
    <property type="match status" value="1"/>
</dbReference>
<dbReference type="InterPro" id="IPR050055">
    <property type="entry name" value="EF-Tu_GTPase"/>
</dbReference>
<dbReference type="InterPro" id="IPR004535">
    <property type="entry name" value="Transl_elong_SelB"/>
</dbReference>
<keyword evidence="5" id="KW-0342">GTP-binding</keyword>
<keyword evidence="8" id="KW-1185">Reference proteome</keyword>
<dbReference type="InterPro" id="IPR036388">
    <property type="entry name" value="WH-like_DNA-bd_sf"/>
</dbReference>
<dbReference type="EMBL" id="FOUI01000015">
    <property type="protein sequence ID" value="SFM77718.1"/>
    <property type="molecule type" value="Genomic_DNA"/>
</dbReference>
<dbReference type="SUPFAM" id="SSF50447">
    <property type="entry name" value="Translation proteins"/>
    <property type="match status" value="1"/>
</dbReference>
<evidence type="ECO:0000256" key="1">
    <source>
        <dbReference type="ARBA" id="ARBA00004496"/>
    </source>
</evidence>
<dbReference type="GO" id="GO:0001514">
    <property type="term" value="P:selenocysteine incorporation"/>
    <property type="evidence" value="ECO:0007669"/>
    <property type="project" value="InterPro"/>
</dbReference>
<dbReference type="InterPro" id="IPR036390">
    <property type="entry name" value="WH_DNA-bd_sf"/>
</dbReference>
<dbReference type="Pfam" id="PF00009">
    <property type="entry name" value="GTP_EFTU"/>
    <property type="match status" value="1"/>
</dbReference>
<keyword evidence="3" id="KW-0547">Nucleotide-binding</keyword>
<dbReference type="Gene3D" id="1.10.10.10">
    <property type="entry name" value="Winged helix-like DNA-binding domain superfamily/Winged helix DNA-binding domain"/>
    <property type="match status" value="1"/>
</dbReference>
<evidence type="ECO:0000313" key="7">
    <source>
        <dbReference type="EMBL" id="SFM77718.1"/>
    </source>
</evidence>
<dbReference type="RefSeq" id="WP_177197284.1">
    <property type="nucleotide sequence ID" value="NZ_FOUI01000015.1"/>
</dbReference>
<keyword evidence="2" id="KW-0963">Cytoplasm</keyword>
<evidence type="ECO:0000256" key="5">
    <source>
        <dbReference type="ARBA" id="ARBA00023134"/>
    </source>
</evidence>
<dbReference type="Pfam" id="PF09107">
    <property type="entry name" value="WHD_3rd_SelB"/>
    <property type="match status" value="1"/>
</dbReference>
<proteinExistence type="predicted"/>
<sequence>MIIASAGHVDHGKTSLIRALTGVDTDRLAEEKRRGMSIELGFAWLDNGEHEPLGFVDVPGHERFIGTMLAGVAAVDMALLVVAADAGPMPQTLEHLSILRLLGVQRLLLVLSRCDLVEPARQQQLGEELAEWLEQQGWPAVPQFAVSSVSGAGIDALRQYLLDCASNHQRPPSQGPARLLVDRRFSIAGAGCVVTGSLHSGRLQVGQNLLCGQRSLRVRGLQMAGREAAVVEAGQRCAVNLAGDLRDDQPRRGDWLGSLPQAFSNRLDVALHSLPDSRWHRGVLQLHLGAAVHPARLVLLEEGQPVLAQLLLEQPLHALHGDRFIIRDPAANRTLGGGRVLDPQGQQRGRSKAPRLQLLRAWAQADSPQQALLAALQQGPLELHGFAERFNLTLAELQQWLASDAALDGQDAPVLLQAGKHSWALHCHQAEAIWQVLQQHLQAWHAAHPERLGPGEGELGLAGTLHLPLSLWRALLRHWLDQGRLGRQAWAWHLPQHQPQLQAADQQLLERLRPLLLEGGLRPPIVGELSQLLGIELAELKLFLQRMQRAGQLIAVAPNRYYLPQQVDGLVALARQLVADSASGSFNAAEFRDASGIGRNLTIQVLEYLDRAGVTRFLREQRFLAGG</sequence>
<feature type="domain" description="Tr-type G" evidence="6">
    <location>
        <begin position="1"/>
        <end position="172"/>
    </location>
</feature>
<dbReference type="Gene3D" id="1.10.10.2770">
    <property type="match status" value="1"/>
</dbReference>
<dbReference type="GO" id="GO:0003746">
    <property type="term" value="F:translation elongation factor activity"/>
    <property type="evidence" value="ECO:0007669"/>
    <property type="project" value="UniProtKB-KW"/>
</dbReference>
<dbReference type="PANTHER" id="PTHR43721:SF22">
    <property type="entry name" value="ELONGATION FACTOR TU, MITOCHONDRIAL"/>
    <property type="match status" value="1"/>
</dbReference>
<name>A0A1I4TLS4_9GAMM</name>
<evidence type="ECO:0000256" key="3">
    <source>
        <dbReference type="ARBA" id="ARBA00022741"/>
    </source>
</evidence>
<dbReference type="Gene3D" id="3.40.50.300">
    <property type="entry name" value="P-loop containing nucleotide triphosphate hydrolases"/>
    <property type="match status" value="1"/>
</dbReference>
<keyword evidence="4" id="KW-0648">Protein biosynthesis</keyword>
<dbReference type="Pfam" id="PF25461">
    <property type="entry name" value="Beta-barrel_SelB"/>
    <property type="match status" value="1"/>
</dbReference>
<dbReference type="STRING" id="1720063.SAMN05216217_11510"/>
<dbReference type="InterPro" id="IPR009001">
    <property type="entry name" value="Transl_elong_EF1A/Init_IF2_C"/>
</dbReference>
<dbReference type="Pfam" id="PF09106">
    <property type="entry name" value="WHD_2nd_SelB"/>
    <property type="match status" value="1"/>
</dbReference>
<dbReference type="InterPro" id="IPR009000">
    <property type="entry name" value="Transl_B-barrel_sf"/>
</dbReference>
<dbReference type="GO" id="GO:0005525">
    <property type="term" value="F:GTP binding"/>
    <property type="evidence" value="ECO:0007669"/>
    <property type="project" value="UniProtKB-KW"/>
</dbReference>
<keyword evidence="7" id="KW-0251">Elongation factor</keyword>
<evidence type="ECO:0000259" key="6">
    <source>
        <dbReference type="PROSITE" id="PS51722"/>
    </source>
</evidence>
<dbReference type="Gene3D" id="2.40.30.10">
    <property type="entry name" value="Translation factors"/>
    <property type="match status" value="1"/>
</dbReference>
<comment type="subcellular location">
    <subcellularLocation>
        <location evidence="1">Cytoplasm</location>
    </subcellularLocation>
</comment>
<accession>A0A1I4TLS4</accession>
<dbReference type="Proteomes" id="UP000243629">
    <property type="component" value="Unassembled WGS sequence"/>
</dbReference>
<evidence type="ECO:0000256" key="2">
    <source>
        <dbReference type="ARBA" id="ARBA00022490"/>
    </source>
</evidence>
<dbReference type="PROSITE" id="PS51722">
    <property type="entry name" value="G_TR_2"/>
    <property type="match status" value="1"/>
</dbReference>
<dbReference type="InterPro" id="IPR015190">
    <property type="entry name" value="Elong_fac_SelB-wing-hlx_typ-2"/>
</dbReference>
<dbReference type="SUPFAM" id="SSF46785">
    <property type="entry name" value="Winged helix' DNA-binding domain"/>
    <property type="match status" value="3"/>
</dbReference>
<dbReference type="PRINTS" id="PR00315">
    <property type="entry name" value="ELONGATNFCT"/>
</dbReference>
<dbReference type="InterPro" id="IPR057335">
    <property type="entry name" value="Beta-barrel_SelB"/>
</dbReference>
<dbReference type="InterPro" id="IPR015191">
    <property type="entry name" value="SelB_WHD4"/>
</dbReference>